<evidence type="ECO:0000313" key="1">
    <source>
        <dbReference type="EMBL" id="UQC84019.1"/>
    </source>
</evidence>
<name>A0A9Q8SV03_9PEZI</name>
<sequence length="77" mass="7755">MAALAAASPANIVTARNELTLRQAAEACNIGYCTQSEGTIGGAGGSSVTVKTVDKLVATAKKEGPLTIIITSYGTQQ</sequence>
<keyword evidence="2" id="KW-1185">Reference proteome</keyword>
<dbReference type="Proteomes" id="UP000830671">
    <property type="component" value="Chromosome 5"/>
</dbReference>
<dbReference type="EMBL" id="CP019477">
    <property type="protein sequence ID" value="UQC84019.1"/>
    <property type="molecule type" value="Genomic_DNA"/>
</dbReference>
<organism evidence="1 2">
    <name type="scientific">Colletotrichum lupini</name>
    <dbReference type="NCBI Taxonomy" id="145971"/>
    <lineage>
        <taxon>Eukaryota</taxon>
        <taxon>Fungi</taxon>
        <taxon>Dikarya</taxon>
        <taxon>Ascomycota</taxon>
        <taxon>Pezizomycotina</taxon>
        <taxon>Sordariomycetes</taxon>
        <taxon>Hypocreomycetidae</taxon>
        <taxon>Glomerellales</taxon>
        <taxon>Glomerellaceae</taxon>
        <taxon>Colletotrichum</taxon>
        <taxon>Colletotrichum acutatum species complex</taxon>
    </lineage>
</organism>
<protein>
    <submittedName>
        <fullName evidence="1">Pectate lyase B</fullName>
    </submittedName>
</protein>
<dbReference type="InterPro" id="IPR012334">
    <property type="entry name" value="Pectin_lyas_fold"/>
</dbReference>
<evidence type="ECO:0000313" key="2">
    <source>
        <dbReference type="Proteomes" id="UP000830671"/>
    </source>
</evidence>
<proteinExistence type="predicted"/>
<dbReference type="KEGG" id="clup:CLUP02_09515"/>
<accession>A0A9Q8SV03</accession>
<dbReference type="InterPro" id="IPR011050">
    <property type="entry name" value="Pectin_lyase_fold/virulence"/>
</dbReference>
<dbReference type="AlphaFoldDB" id="A0A9Q8SV03"/>
<gene>
    <name evidence="1" type="ORF">CLUP02_09515</name>
</gene>
<dbReference type="GO" id="GO:0016829">
    <property type="term" value="F:lyase activity"/>
    <property type="evidence" value="ECO:0007669"/>
    <property type="project" value="UniProtKB-KW"/>
</dbReference>
<keyword evidence="1" id="KW-0456">Lyase</keyword>
<reference evidence="1" key="1">
    <citation type="journal article" date="2021" name="Mol. Plant Microbe Interact.">
        <title>Complete Genome Sequence of the Plant-Pathogenic Fungus Colletotrichum lupini.</title>
        <authorList>
            <person name="Baroncelli R."/>
            <person name="Pensec F."/>
            <person name="Da Lio D."/>
            <person name="Boufleur T."/>
            <person name="Vicente I."/>
            <person name="Sarrocco S."/>
            <person name="Picot A."/>
            <person name="Baraldi E."/>
            <person name="Sukno S."/>
            <person name="Thon M."/>
            <person name="Le Floch G."/>
        </authorList>
    </citation>
    <scope>NUCLEOTIDE SEQUENCE</scope>
    <source>
        <strain evidence="1">IMI 504893</strain>
    </source>
</reference>
<dbReference type="GeneID" id="73343503"/>
<dbReference type="SUPFAM" id="SSF51126">
    <property type="entry name" value="Pectin lyase-like"/>
    <property type="match status" value="1"/>
</dbReference>
<dbReference type="RefSeq" id="XP_049145637.1">
    <property type="nucleotide sequence ID" value="XM_049288493.1"/>
</dbReference>
<dbReference type="Gene3D" id="2.160.20.10">
    <property type="entry name" value="Single-stranded right-handed beta-helix, Pectin lyase-like"/>
    <property type="match status" value="1"/>
</dbReference>